<gene>
    <name evidence="2" type="ORF">PS2015_531</name>
</gene>
<dbReference type="PANTHER" id="PTHR30383">
    <property type="entry name" value="THIOESTERASE 1/PROTEASE 1/LYSOPHOSPHOLIPASE L1"/>
    <property type="match status" value="1"/>
</dbReference>
<reference evidence="2 3" key="1">
    <citation type="submission" date="2015-11" db="EMBL/GenBank/DDBJ databases">
        <authorList>
            <person name="Zhang Y."/>
            <person name="Guo Z."/>
        </authorList>
    </citation>
    <scope>NUCLEOTIDE SEQUENCE [LARGE SCALE GENOMIC DNA]</scope>
    <source>
        <strain evidence="2 3">KCTC 32221</strain>
    </source>
</reference>
<evidence type="ECO:0000313" key="2">
    <source>
        <dbReference type="EMBL" id="ALO45217.1"/>
    </source>
</evidence>
<dbReference type="GO" id="GO:0004622">
    <property type="term" value="F:phosphatidylcholine lysophospholipase activity"/>
    <property type="evidence" value="ECO:0007669"/>
    <property type="project" value="TreeGrafter"/>
</dbReference>
<keyword evidence="3" id="KW-1185">Reference proteome</keyword>
<dbReference type="InterPro" id="IPR051532">
    <property type="entry name" value="Ester_Hydrolysis_Enzymes"/>
</dbReference>
<dbReference type="CDD" id="cd01822">
    <property type="entry name" value="Lysophospholipase_L1_like"/>
    <property type="match status" value="1"/>
</dbReference>
<name>A0A0S2KA46_9GAMM</name>
<dbReference type="Proteomes" id="UP000065641">
    <property type="component" value="Chromosome"/>
</dbReference>
<accession>A0A0S2KA46</accession>
<evidence type="ECO:0000259" key="1">
    <source>
        <dbReference type="Pfam" id="PF13472"/>
    </source>
</evidence>
<dbReference type="SUPFAM" id="SSF52266">
    <property type="entry name" value="SGNH hydrolase"/>
    <property type="match status" value="1"/>
</dbReference>
<feature type="domain" description="SGNH hydrolase-type esterase" evidence="1">
    <location>
        <begin position="47"/>
        <end position="206"/>
    </location>
</feature>
<dbReference type="InterPro" id="IPR036514">
    <property type="entry name" value="SGNH_hydro_sf"/>
</dbReference>
<dbReference type="InterPro" id="IPR013830">
    <property type="entry name" value="SGNH_hydro"/>
</dbReference>
<dbReference type="Gene3D" id="3.40.50.1110">
    <property type="entry name" value="SGNH hydrolase"/>
    <property type="match status" value="1"/>
</dbReference>
<dbReference type="Pfam" id="PF13472">
    <property type="entry name" value="Lipase_GDSL_2"/>
    <property type="match status" value="1"/>
</dbReference>
<dbReference type="PANTHER" id="PTHR30383:SF24">
    <property type="entry name" value="THIOESTERASE 1_PROTEASE 1_LYSOPHOSPHOLIPASE L1"/>
    <property type="match status" value="1"/>
</dbReference>
<organism evidence="2 3">
    <name type="scientific">Pseudohongiella spirulinae</name>
    <dbReference type="NCBI Taxonomy" id="1249552"/>
    <lineage>
        <taxon>Bacteria</taxon>
        <taxon>Pseudomonadati</taxon>
        <taxon>Pseudomonadota</taxon>
        <taxon>Gammaproteobacteria</taxon>
        <taxon>Pseudomonadales</taxon>
        <taxon>Pseudohongiellaceae</taxon>
        <taxon>Pseudohongiella</taxon>
    </lineage>
</organism>
<dbReference type="EMBL" id="CP013189">
    <property type="protein sequence ID" value="ALO45217.1"/>
    <property type="molecule type" value="Genomic_DNA"/>
</dbReference>
<dbReference type="PATRIC" id="fig|1249552.3.peg.537"/>
<dbReference type="AlphaFoldDB" id="A0A0S2KA46"/>
<dbReference type="STRING" id="1249552.PS2015_531"/>
<dbReference type="KEGG" id="pspi:PS2015_531"/>
<sequence>MEALYRLMLGKSFKAGTLIRALLIGFWVVLIAPGALADQNNTPVILVFGDSLSAAYRMEESQGWVALLQQRLRERDYAHHVVNGSVSGETTGGGLARLPAQLAGSEPDIVILELGGNDGLRGLPVAAIRSNLQEMIELSQQAGARVLLVGIQIPPNYGPRYTEPFYAQYQELAEQYGTELIPFLLDGIADHPQWMQDDGIHPTAEAQPMIVDIVWPVLESML</sequence>
<protein>
    <submittedName>
        <fullName evidence="2">Lysophospholipase L1</fullName>
    </submittedName>
</protein>
<evidence type="ECO:0000313" key="3">
    <source>
        <dbReference type="Proteomes" id="UP000065641"/>
    </source>
</evidence>
<proteinExistence type="predicted"/>